<dbReference type="InterPro" id="IPR002376">
    <property type="entry name" value="Formyl_transf_N"/>
</dbReference>
<comment type="catalytic activity">
    <reaction evidence="5">
        <text>L-methionyl-tRNA(fMet) + (6R)-10-formyltetrahydrofolate = N-formyl-L-methionyl-tRNA(fMet) + (6S)-5,6,7,8-tetrahydrofolate + H(+)</text>
        <dbReference type="Rhea" id="RHEA:24380"/>
        <dbReference type="Rhea" id="RHEA-COMP:9952"/>
        <dbReference type="Rhea" id="RHEA-COMP:9953"/>
        <dbReference type="ChEBI" id="CHEBI:15378"/>
        <dbReference type="ChEBI" id="CHEBI:57453"/>
        <dbReference type="ChEBI" id="CHEBI:78530"/>
        <dbReference type="ChEBI" id="CHEBI:78844"/>
        <dbReference type="ChEBI" id="CHEBI:195366"/>
        <dbReference type="EC" id="2.1.2.9"/>
    </reaction>
</comment>
<dbReference type="HAMAP" id="MF_00182">
    <property type="entry name" value="Formyl_trans"/>
    <property type="match status" value="1"/>
</dbReference>
<dbReference type="AlphaFoldDB" id="A0AAU8ABA0"/>
<feature type="domain" description="Formyl transferase C-terminal" evidence="7">
    <location>
        <begin position="209"/>
        <end position="305"/>
    </location>
</feature>
<dbReference type="Pfam" id="PF02911">
    <property type="entry name" value="Formyl_trans_C"/>
    <property type="match status" value="1"/>
</dbReference>
<dbReference type="InterPro" id="IPR036477">
    <property type="entry name" value="Formyl_transf_N_sf"/>
</dbReference>
<evidence type="ECO:0000259" key="6">
    <source>
        <dbReference type="Pfam" id="PF00551"/>
    </source>
</evidence>
<dbReference type="PANTHER" id="PTHR11138:SF5">
    <property type="entry name" value="METHIONYL-TRNA FORMYLTRANSFERASE, MITOCHONDRIAL"/>
    <property type="match status" value="1"/>
</dbReference>
<comment type="function">
    <text evidence="5">Attaches a formyl group to the free amino group of methionyl-tRNA(fMet). The formyl group appears to play a dual role in the initiator identity of N-formylmethionyl-tRNA by promoting its recognition by IF2 and preventing the misappropriation of this tRNA by the elongation apparatus.</text>
</comment>
<name>A0AAU8ABA0_9FIRM</name>
<dbReference type="InterPro" id="IPR005794">
    <property type="entry name" value="Fmt"/>
</dbReference>
<dbReference type="RefSeq" id="WP_353423763.1">
    <property type="nucleotide sequence ID" value="NZ_CP117826.1"/>
</dbReference>
<evidence type="ECO:0000313" key="8">
    <source>
        <dbReference type="EMBL" id="XCC62806.1"/>
    </source>
</evidence>
<dbReference type="PANTHER" id="PTHR11138">
    <property type="entry name" value="METHIONYL-TRNA FORMYLTRANSFERASE"/>
    <property type="match status" value="1"/>
</dbReference>
<dbReference type="SUPFAM" id="SSF50486">
    <property type="entry name" value="FMT C-terminal domain-like"/>
    <property type="match status" value="1"/>
</dbReference>
<evidence type="ECO:0000256" key="2">
    <source>
        <dbReference type="ARBA" id="ARBA00012261"/>
    </source>
</evidence>
<dbReference type="EMBL" id="CP117826">
    <property type="protein sequence ID" value="XCC62806.1"/>
    <property type="molecule type" value="Genomic_DNA"/>
</dbReference>
<keyword evidence="4 5" id="KW-0648">Protein biosynthesis</keyword>
<dbReference type="EC" id="2.1.2.9" evidence="2 5"/>
<dbReference type="Gene3D" id="3.40.50.12230">
    <property type="match status" value="1"/>
</dbReference>
<dbReference type="InterPro" id="IPR005793">
    <property type="entry name" value="Formyl_trans_C"/>
</dbReference>
<evidence type="ECO:0000256" key="1">
    <source>
        <dbReference type="ARBA" id="ARBA00010699"/>
    </source>
</evidence>
<accession>A0AAU8ABA0</accession>
<evidence type="ECO:0000256" key="4">
    <source>
        <dbReference type="ARBA" id="ARBA00022917"/>
    </source>
</evidence>
<dbReference type="GO" id="GO:0004479">
    <property type="term" value="F:methionyl-tRNA formyltransferase activity"/>
    <property type="evidence" value="ECO:0007669"/>
    <property type="project" value="UniProtKB-UniRule"/>
</dbReference>
<evidence type="ECO:0000256" key="3">
    <source>
        <dbReference type="ARBA" id="ARBA00022679"/>
    </source>
</evidence>
<dbReference type="Pfam" id="PF00551">
    <property type="entry name" value="Formyl_trans_N"/>
    <property type="match status" value="1"/>
</dbReference>
<protein>
    <recommendedName>
        <fullName evidence="2 5">Methionyl-tRNA formyltransferase</fullName>
        <ecNumber evidence="2 5">2.1.2.9</ecNumber>
    </recommendedName>
</protein>
<evidence type="ECO:0000259" key="7">
    <source>
        <dbReference type="Pfam" id="PF02911"/>
    </source>
</evidence>
<dbReference type="SUPFAM" id="SSF53328">
    <property type="entry name" value="Formyltransferase"/>
    <property type="match status" value="1"/>
</dbReference>
<gene>
    <name evidence="5 8" type="primary">fmt</name>
    <name evidence="8" type="ORF">PUP29_02460</name>
</gene>
<reference evidence="8" key="1">
    <citation type="submission" date="2023-02" db="EMBL/GenBank/DDBJ databases">
        <title>Gut commensal Christensenella minuta modulates host metabolism via a new class of secondary bile acids.</title>
        <authorList>
            <person name="Liu C."/>
        </authorList>
    </citation>
    <scope>NUCLEOTIDE SEQUENCE</scope>
    <source>
        <strain evidence="8">CA70</strain>
    </source>
</reference>
<dbReference type="NCBIfam" id="TIGR00460">
    <property type="entry name" value="fmt"/>
    <property type="match status" value="1"/>
</dbReference>
<feature type="binding site" evidence="5">
    <location>
        <begin position="113"/>
        <end position="116"/>
    </location>
    <ligand>
        <name>(6S)-5,6,7,8-tetrahydrofolate</name>
        <dbReference type="ChEBI" id="CHEBI:57453"/>
    </ligand>
</feature>
<dbReference type="GO" id="GO:0005829">
    <property type="term" value="C:cytosol"/>
    <property type="evidence" value="ECO:0007669"/>
    <property type="project" value="TreeGrafter"/>
</dbReference>
<comment type="similarity">
    <text evidence="1 5">Belongs to the Fmt family.</text>
</comment>
<dbReference type="InterPro" id="IPR044135">
    <property type="entry name" value="Met-tRNA-FMT_C"/>
</dbReference>
<dbReference type="InterPro" id="IPR011034">
    <property type="entry name" value="Formyl_transferase-like_C_sf"/>
</dbReference>
<dbReference type="InterPro" id="IPR041711">
    <property type="entry name" value="Met-tRNA-FMT_N"/>
</dbReference>
<feature type="domain" description="Formyl transferase N-terminal" evidence="6">
    <location>
        <begin position="6"/>
        <end position="181"/>
    </location>
</feature>
<proteinExistence type="inferred from homology"/>
<organism evidence="8">
    <name type="scientific">Christensenella massiliensis</name>
    <dbReference type="NCBI Taxonomy" id="1805714"/>
    <lineage>
        <taxon>Bacteria</taxon>
        <taxon>Bacillati</taxon>
        <taxon>Bacillota</taxon>
        <taxon>Clostridia</taxon>
        <taxon>Christensenellales</taxon>
        <taxon>Christensenellaceae</taxon>
        <taxon>Christensenella</taxon>
    </lineage>
</organism>
<keyword evidence="3 5" id="KW-0808">Transferase</keyword>
<dbReference type="CDD" id="cd08646">
    <property type="entry name" value="FMT_core_Met-tRNA-FMT_N"/>
    <property type="match status" value="1"/>
</dbReference>
<dbReference type="CDD" id="cd08704">
    <property type="entry name" value="Met_tRNA_FMT_C"/>
    <property type="match status" value="1"/>
</dbReference>
<sequence>MKKDFNIVFMGTPDFAVPSLEMLIRENYHISAVITQPDRKAGRGHKLTPPPVKAAAEAAGLPVYQFEKIKAPEGVALLRELSPDLMITAAFGHILTEEILSLPQYGCINVHASLLPKLRGAAPIQWAIINGEKRSGVTTMYTALALDAGDILEQEAVDIGEDMTAGELYETLSVLGADVLRRTLEKMKAGTLMRTPQKEEEATYFPMFKKGFGQIDFSKTGRELHDFVRGTNPAPGAYMMYRNEKIRVYRVSAHDYSGSEPCGTVLYADDKRGLGIRCADGLVTIDELKRSGARCMAAKDCMRGRPLESGYIFEKQGEQQD</sequence>
<evidence type="ECO:0000256" key="5">
    <source>
        <dbReference type="HAMAP-Rule" id="MF_00182"/>
    </source>
</evidence>